<accession>A0A558GYX9</accession>
<organism evidence="1 2">
    <name type="scientific">Paenarthrobacter nitroguajacolicus</name>
    <name type="common">Arthrobacter nitroguajacolicus</name>
    <dbReference type="NCBI Taxonomy" id="211146"/>
    <lineage>
        <taxon>Bacteria</taxon>
        <taxon>Bacillati</taxon>
        <taxon>Actinomycetota</taxon>
        <taxon>Actinomycetes</taxon>
        <taxon>Micrococcales</taxon>
        <taxon>Micrococcaceae</taxon>
        <taxon>Paenarthrobacter</taxon>
    </lineage>
</organism>
<proteinExistence type="predicted"/>
<protein>
    <submittedName>
        <fullName evidence="1">DUF4192 domain-containing protein</fullName>
    </submittedName>
</protein>
<comment type="caution">
    <text evidence="1">The sequence shown here is derived from an EMBL/GenBank/DDBJ whole genome shotgun (WGS) entry which is preliminary data.</text>
</comment>
<dbReference type="AlphaFoldDB" id="A0A558GYX9"/>
<gene>
    <name evidence="1" type="ORF">FQP90_13405</name>
</gene>
<evidence type="ECO:0000313" key="1">
    <source>
        <dbReference type="EMBL" id="TVU62046.1"/>
    </source>
</evidence>
<dbReference type="Pfam" id="PF13830">
    <property type="entry name" value="DUF4192"/>
    <property type="match status" value="2"/>
</dbReference>
<evidence type="ECO:0000313" key="2">
    <source>
        <dbReference type="Proteomes" id="UP000316500"/>
    </source>
</evidence>
<sequence>MLTNELRISSPADILSFVPHTLGFAPRESFVFITMRGNTLRATLRVDAPTDTNPKGFSRAMADYLALDTVANAAVLAVYTDQPAADGTPRPFNEHVEAIVETLDAAGLPLKDAWLVTSEHWKNLLCDDLRCCPIESLDSITDGHLNAEMIFRGSSYKDAPGTTYPTFNGPSDTAEQIEHAGHVLQYSEEINGSELWNQTIEQGRPVGPETAVQLLACFQFPSLRDTLMCNVIEPERIDADGSGYLLLGDGIAPDWARVDRAEDAARELITAAPEGYRAPLLTVIGWLYYLKGQSSVAAKHFTAALEDVPGYRLAELMEEIIGNGRIAPVAADEATGYKKP</sequence>
<dbReference type="OrthoDB" id="4954868at2"/>
<reference evidence="1 2" key="1">
    <citation type="submission" date="2019-07" db="EMBL/GenBank/DDBJ databases">
        <title>Diversity of Bacteria from Kongsfjorden, Arctic.</title>
        <authorList>
            <person name="Yu Y."/>
        </authorList>
    </citation>
    <scope>NUCLEOTIDE SEQUENCE [LARGE SCALE GENOMIC DNA]</scope>
    <source>
        <strain evidence="1 2">SM1928</strain>
    </source>
</reference>
<dbReference type="InterPro" id="IPR025447">
    <property type="entry name" value="DUF4192"/>
</dbReference>
<dbReference type="Proteomes" id="UP000316500">
    <property type="component" value="Unassembled WGS sequence"/>
</dbReference>
<name>A0A558GYX9_PAENT</name>
<dbReference type="EMBL" id="VNFK01000009">
    <property type="protein sequence ID" value="TVU62046.1"/>
    <property type="molecule type" value="Genomic_DNA"/>
</dbReference>